<keyword evidence="3" id="KW-0378">Hydrolase</keyword>
<evidence type="ECO:0000256" key="1">
    <source>
        <dbReference type="ARBA" id="ARBA00038310"/>
    </source>
</evidence>
<dbReference type="Pfam" id="PF04909">
    <property type="entry name" value="Amidohydro_2"/>
    <property type="match status" value="1"/>
</dbReference>
<sequence length="305" mass="34277">MTARYDGPVVDAHTHLWDLSMDRHPWLRPAGDFGPKGRLDRLKGKDYVLEHYLADVEGTDVVASVHVEALWDAGRSPVEETRWLETLDGGPFASRYVGAAAFGRDETEDVLREQASYERMRGIRQVVAWTPHPDRRMAPRDGILREAAWRRSAELLVELDLHLELLLYPYQADDVLALARDLPDLPIVVNHIGSPIEQDAEGVARWRASIATMAQAPNVLVKLSAAAAYPEEKSVDAMRPFVAPIVAELGADRVLWGSDFPVGTLVGWPYDRYLEAYRTILDERTADEQRAILFGTANRLYRLGL</sequence>
<evidence type="ECO:0000313" key="4">
    <source>
        <dbReference type="Proteomes" id="UP000198822"/>
    </source>
</evidence>
<proteinExistence type="inferred from homology"/>
<dbReference type="EMBL" id="LT629695">
    <property type="protein sequence ID" value="SDH68648.1"/>
    <property type="molecule type" value="Genomic_DNA"/>
</dbReference>
<dbReference type="InterPro" id="IPR032466">
    <property type="entry name" value="Metal_Hydrolase"/>
</dbReference>
<dbReference type="STRING" id="399736.SAMN04489720_2017"/>
<comment type="similarity">
    <text evidence="1">Belongs to the metallo-dependent hydrolases superfamily.</text>
</comment>
<dbReference type="AlphaFoldDB" id="A0A1G8EFG1"/>
<accession>A0A1G8EFG1</accession>
<dbReference type="PANTHER" id="PTHR43569:SF1">
    <property type="entry name" value="BLL3371 PROTEIN"/>
    <property type="match status" value="1"/>
</dbReference>
<dbReference type="Gene3D" id="3.20.20.140">
    <property type="entry name" value="Metal-dependent hydrolases"/>
    <property type="match status" value="1"/>
</dbReference>
<dbReference type="RefSeq" id="WP_092504687.1">
    <property type="nucleotide sequence ID" value="NZ_LT629695.1"/>
</dbReference>
<name>A0A1G8EFG1_9MICO</name>
<dbReference type="SUPFAM" id="SSF51556">
    <property type="entry name" value="Metallo-dependent hydrolases"/>
    <property type="match status" value="1"/>
</dbReference>
<dbReference type="PANTHER" id="PTHR43569">
    <property type="entry name" value="AMIDOHYDROLASE"/>
    <property type="match status" value="1"/>
</dbReference>
<protein>
    <submittedName>
        <fullName evidence="3">Predicted metal-dependent hydrolase, TIM-barrel fold</fullName>
    </submittedName>
</protein>
<evidence type="ECO:0000259" key="2">
    <source>
        <dbReference type="Pfam" id="PF04909"/>
    </source>
</evidence>
<dbReference type="InterPro" id="IPR006680">
    <property type="entry name" value="Amidohydro-rel"/>
</dbReference>
<keyword evidence="4" id="KW-1185">Reference proteome</keyword>
<reference evidence="4" key="1">
    <citation type="submission" date="2016-10" db="EMBL/GenBank/DDBJ databases">
        <authorList>
            <person name="Varghese N."/>
            <person name="Submissions S."/>
        </authorList>
    </citation>
    <scope>NUCLEOTIDE SEQUENCE [LARGE SCALE GENOMIC DNA]</scope>
    <source>
        <strain evidence="4">DSM 22002</strain>
    </source>
</reference>
<evidence type="ECO:0000313" key="3">
    <source>
        <dbReference type="EMBL" id="SDH68648.1"/>
    </source>
</evidence>
<feature type="domain" description="Amidohydrolase-related" evidence="2">
    <location>
        <begin position="10"/>
        <end position="303"/>
    </location>
</feature>
<dbReference type="OrthoDB" id="5450317at2"/>
<dbReference type="Proteomes" id="UP000198822">
    <property type="component" value="Chromosome I"/>
</dbReference>
<dbReference type="InterPro" id="IPR052350">
    <property type="entry name" value="Metallo-dep_Lactonases"/>
</dbReference>
<gene>
    <name evidence="3" type="ORF">SAMN04489720_2017</name>
</gene>
<organism evidence="3 4">
    <name type="scientific">Agrococcus jejuensis</name>
    <dbReference type="NCBI Taxonomy" id="399736"/>
    <lineage>
        <taxon>Bacteria</taxon>
        <taxon>Bacillati</taxon>
        <taxon>Actinomycetota</taxon>
        <taxon>Actinomycetes</taxon>
        <taxon>Micrococcales</taxon>
        <taxon>Microbacteriaceae</taxon>
        <taxon>Agrococcus</taxon>
    </lineage>
</organism>
<dbReference type="GO" id="GO:0016787">
    <property type="term" value="F:hydrolase activity"/>
    <property type="evidence" value="ECO:0007669"/>
    <property type="project" value="UniProtKB-KW"/>
</dbReference>